<dbReference type="OrthoDB" id="191139at2759"/>
<dbReference type="GO" id="GO:0016491">
    <property type="term" value="F:oxidoreductase activity"/>
    <property type="evidence" value="ECO:0007669"/>
    <property type="project" value="UniProtKB-KW"/>
</dbReference>
<sequence length="319" mass="34889">MVQFEDSSIPNVTGKIVLITGGNTGLGYIAALSLLSHDASVYIFCRNAEKSQLAIASLSKAISNPNTQKLGFVQCDLSAMASVRKAATEILQRVKRIDILMCNAGIMDFSNDGVTADGYEKHMATNHLGHALLVKLLTPMLEESARGGEGDVRIVVLTSATVNFFAPKEGIIFENLKTEQKELSVEQRYAQSKLANILYVKELAKRYPKLLCLAIHPGLVETGISYGGCQGSWGDYLWTMFFNSVAKFCWKVCGAGMKSPEEGAWNQIWGCVGNREEMKSGEYYEPVGVEGKGVALTRDAGLGERLWEWTEGQLKLSAE</sequence>
<keyword evidence="4" id="KW-1185">Reference proteome</keyword>
<comment type="similarity">
    <text evidence="1">Belongs to the short-chain dehydrogenases/reductases (SDR) family.</text>
</comment>
<protein>
    <submittedName>
        <fullName evidence="3">Oxidoreductase</fullName>
    </submittedName>
</protein>
<comment type="caution">
    <text evidence="3">The sequence shown here is derived from an EMBL/GenBank/DDBJ whole genome shotgun (WGS) entry which is preliminary data.</text>
</comment>
<reference evidence="3" key="1">
    <citation type="journal article" date="2021" name="IMA Fungus">
        <title>Genomic characterization of three marine fungi, including Emericellopsis atlantica sp. nov. with signatures of a generalist lifestyle and marine biomass degradation.</title>
        <authorList>
            <person name="Hagestad O.C."/>
            <person name="Hou L."/>
            <person name="Andersen J.H."/>
            <person name="Hansen E.H."/>
            <person name="Altermark B."/>
            <person name="Li C."/>
            <person name="Kuhnert E."/>
            <person name="Cox R.J."/>
            <person name="Crous P.W."/>
            <person name="Spatafora J.W."/>
            <person name="Lail K."/>
            <person name="Amirebrahimi M."/>
            <person name="Lipzen A."/>
            <person name="Pangilinan J."/>
            <person name="Andreopoulos W."/>
            <person name="Hayes R.D."/>
            <person name="Ng V."/>
            <person name="Grigoriev I.V."/>
            <person name="Jackson S.A."/>
            <person name="Sutton T.D.S."/>
            <person name="Dobson A.D.W."/>
            <person name="Rama T."/>
        </authorList>
    </citation>
    <scope>NUCLEOTIDE SEQUENCE</scope>
    <source>
        <strain evidence="3">TRa018bII</strain>
    </source>
</reference>
<evidence type="ECO:0000256" key="1">
    <source>
        <dbReference type="ARBA" id="ARBA00006484"/>
    </source>
</evidence>
<dbReference type="InterPro" id="IPR036291">
    <property type="entry name" value="NAD(P)-bd_dom_sf"/>
</dbReference>
<evidence type="ECO:0000313" key="4">
    <source>
        <dbReference type="Proteomes" id="UP000824998"/>
    </source>
</evidence>
<evidence type="ECO:0000313" key="3">
    <source>
        <dbReference type="EMBL" id="KAG9228925.1"/>
    </source>
</evidence>
<dbReference type="SUPFAM" id="SSF51735">
    <property type="entry name" value="NAD(P)-binding Rossmann-fold domains"/>
    <property type="match status" value="1"/>
</dbReference>
<dbReference type="EMBL" id="MU251840">
    <property type="protein sequence ID" value="KAG9228925.1"/>
    <property type="molecule type" value="Genomic_DNA"/>
</dbReference>
<name>A0A9P7Y899_9HELO</name>
<proteinExistence type="inferred from homology"/>
<organism evidence="3 4">
    <name type="scientific">Amylocarpus encephaloides</name>
    <dbReference type="NCBI Taxonomy" id="45428"/>
    <lineage>
        <taxon>Eukaryota</taxon>
        <taxon>Fungi</taxon>
        <taxon>Dikarya</taxon>
        <taxon>Ascomycota</taxon>
        <taxon>Pezizomycotina</taxon>
        <taxon>Leotiomycetes</taxon>
        <taxon>Helotiales</taxon>
        <taxon>Helotiales incertae sedis</taxon>
        <taxon>Amylocarpus</taxon>
    </lineage>
</organism>
<accession>A0A9P7Y899</accession>
<dbReference type="Pfam" id="PF00106">
    <property type="entry name" value="adh_short"/>
    <property type="match status" value="1"/>
</dbReference>
<evidence type="ECO:0000256" key="2">
    <source>
        <dbReference type="ARBA" id="ARBA00023002"/>
    </source>
</evidence>
<gene>
    <name evidence="3" type="ORF">BJ875DRAFT_500354</name>
</gene>
<dbReference type="AlphaFoldDB" id="A0A9P7Y899"/>
<dbReference type="Gene3D" id="3.40.50.720">
    <property type="entry name" value="NAD(P)-binding Rossmann-like Domain"/>
    <property type="match status" value="1"/>
</dbReference>
<dbReference type="Proteomes" id="UP000824998">
    <property type="component" value="Unassembled WGS sequence"/>
</dbReference>
<dbReference type="InterPro" id="IPR002347">
    <property type="entry name" value="SDR_fam"/>
</dbReference>
<dbReference type="PRINTS" id="PR00081">
    <property type="entry name" value="GDHRDH"/>
</dbReference>
<keyword evidence="2" id="KW-0560">Oxidoreductase</keyword>
<dbReference type="PANTHER" id="PTHR24320:SF154">
    <property type="entry name" value="OXIDOREDUCTASE, SHORT-CHAIN DEHYDROGENASE_REDUCTASE FAMILY (AFU_ORTHOLOGUE AFUA_2G04560)"/>
    <property type="match status" value="1"/>
</dbReference>
<dbReference type="PANTHER" id="PTHR24320">
    <property type="entry name" value="RETINOL DEHYDROGENASE"/>
    <property type="match status" value="1"/>
</dbReference>